<feature type="domain" description="SEC7" evidence="3">
    <location>
        <begin position="435"/>
        <end position="624"/>
    </location>
</feature>
<feature type="compositionally biased region" description="Polar residues" evidence="1">
    <location>
        <begin position="204"/>
        <end position="240"/>
    </location>
</feature>
<dbReference type="Proteomes" id="UP000007148">
    <property type="component" value="Unassembled WGS sequence"/>
</dbReference>
<feature type="region of interest" description="Disordered" evidence="1">
    <location>
        <begin position="1"/>
        <end position="29"/>
    </location>
</feature>
<organism evidence="4 5">
    <name type="scientific">Serendipita indica (strain DSM 11827)</name>
    <name type="common">Root endophyte fungus</name>
    <name type="synonym">Piriformospora indica</name>
    <dbReference type="NCBI Taxonomy" id="1109443"/>
    <lineage>
        <taxon>Eukaryota</taxon>
        <taxon>Fungi</taxon>
        <taxon>Dikarya</taxon>
        <taxon>Basidiomycota</taxon>
        <taxon>Agaricomycotina</taxon>
        <taxon>Agaricomycetes</taxon>
        <taxon>Sebacinales</taxon>
        <taxon>Serendipitaceae</taxon>
        <taxon>Serendipita</taxon>
    </lineage>
</organism>
<evidence type="ECO:0000256" key="1">
    <source>
        <dbReference type="SAM" id="MobiDB-lite"/>
    </source>
</evidence>
<evidence type="ECO:0000313" key="5">
    <source>
        <dbReference type="Proteomes" id="UP000007148"/>
    </source>
</evidence>
<dbReference type="GO" id="GO:0005085">
    <property type="term" value="F:guanyl-nucleotide exchange factor activity"/>
    <property type="evidence" value="ECO:0007669"/>
    <property type="project" value="InterPro"/>
</dbReference>
<dbReference type="SUPFAM" id="SSF50729">
    <property type="entry name" value="PH domain-like"/>
    <property type="match status" value="1"/>
</dbReference>
<dbReference type="PROSITE" id="PS50003">
    <property type="entry name" value="PH_DOMAIN"/>
    <property type="match status" value="1"/>
</dbReference>
<dbReference type="InterPro" id="IPR001849">
    <property type="entry name" value="PH_domain"/>
</dbReference>
<feature type="domain" description="PH" evidence="2">
    <location>
        <begin position="764"/>
        <end position="889"/>
    </location>
</feature>
<dbReference type="InterPro" id="IPR035999">
    <property type="entry name" value="Sec7_dom_sf"/>
</dbReference>
<feature type="compositionally biased region" description="Basic and acidic residues" evidence="1">
    <location>
        <begin position="1263"/>
        <end position="1272"/>
    </location>
</feature>
<evidence type="ECO:0000259" key="3">
    <source>
        <dbReference type="PROSITE" id="PS50190"/>
    </source>
</evidence>
<feature type="compositionally biased region" description="Low complexity" evidence="1">
    <location>
        <begin position="398"/>
        <end position="409"/>
    </location>
</feature>
<feature type="region of interest" description="Disordered" evidence="1">
    <location>
        <begin position="920"/>
        <end position="978"/>
    </location>
</feature>
<reference evidence="4 5" key="1">
    <citation type="journal article" date="2011" name="PLoS Pathog.">
        <title>Endophytic Life Strategies Decoded by Genome and Transcriptome Analyses of the Mutualistic Root Symbiont Piriformospora indica.</title>
        <authorList>
            <person name="Zuccaro A."/>
            <person name="Lahrmann U."/>
            <person name="Guldener U."/>
            <person name="Langen G."/>
            <person name="Pfiffi S."/>
            <person name="Biedenkopf D."/>
            <person name="Wong P."/>
            <person name="Samans B."/>
            <person name="Grimm C."/>
            <person name="Basiewicz M."/>
            <person name="Murat C."/>
            <person name="Martin F."/>
            <person name="Kogel K.H."/>
        </authorList>
    </citation>
    <scope>NUCLEOTIDE SEQUENCE [LARGE SCALE GENOMIC DNA]</scope>
    <source>
        <strain evidence="4 5">DSM 11827</strain>
    </source>
</reference>
<dbReference type="PROSITE" id="PS50190">
    <property type="entry name" value="SEC7"/>
    <property type="match status" value="1"/>
</dbReference>
<evidence type="ECO:0000259" key="2">
    <source>
        <dbReference type="PROSITE" id="PS50003"/>
    </source>
</evidence>
<dbReference type="Pfam" id="PF01369">
    <property type="entry name" value="Sec7"/>
    <property type="match status" value="1"/>
</dbReference>
<dbReference type="InterPro" id="IPR041681">
    <property type="entry name" value="PH_9"/>
</dbReference>
<dbReference type="PANTHER" id="PTHR10663:SF405">
    <property type="entry name" value="ARF GUANINE NUCLEOTIDE EXCHANGE FACTOR SYT1"/>
    <property type="match status" value="1"/>
</dbReference>
<evidence type="ECO:0000313" key="4">
    <source>
        <dbReference type="EMBL" id="CCA67431.1"/>
    </source>
</evidence>
<dbReference type="PANTHER" id="PTHR10663">
    <property type="entry name" value="GUANYL-NUCLEOTIDE EXCHANGE FACTOR"/>
    <property type="match status" value="1"/>
</dbReference>
<name>G4T821_SERID</name>
<dbReference type="HOGENOM" id="CLU_003769_0_0_1"/>
<dbReference type="OrthoDB" id="430364at2759"/>
<feature type="compositionally biased region" description="Polar residues" evidence="1">
    <location>
        <begin position="317"/>
        <end position="333"/>
    </location>
</feature>
<feature type="region of interest" description="Disordered" evidence="1">
    <location>
        <begin position="1187"/>
        <end position="1272"/>
    </location>
</feature>
<feature type="compositionally biased region" description="Polar residues" evidence="1">
    <location>
        <begin position="340"/>
        <end position="361"/>
    </location>
</feature>
<dbReference type="STRING" id="1109443.G4T821"/>
<dbReference type="EMBL" id="CAFZ01000014">
    <property type="protein sequence ID" value="CCA67431.1"/>
    <property type="molecule type" value="Genomic_DNA"/>
</dbReference>
<dbReference type="SUPFAM" id="SSF48425">
    <property type="entry name" value="Sec7 domain"/>
    <property type="match status" value="1"/>
</dbReference>
<dbReference type="Gene3D" id="1.10.1000.11">
    <property type="entry name" value="Arf Nucleotide-binding Site Opener,domain 2"/>
    <property type="match status" value="1"/>
</dbReference>
<dbReference type="SMART" id="SM00233">
    <property type="entry name" value="PH"/>
    <property type="match status" value="1"/>
</dbReference>
<dbReference type="InParanoid" id="G4T821"/>
<dbReference type="CDD" id="cd00171">
    <property type="entry name" value="Sec7"/>
    <property type="match status" value="1"/>
</dbReference>
<comment type="caution">
    <text evidence="4">The sequence shown here is derived from an EMBL/GenBank/DDBJ whole genome shotgun (WGS) entry which is preliminary data.</text>
</comment>
<dbReference type="InterPro" id="IPR011993">
    <property type="entry name" value="PH-like_dom_sf"/>
</dbReference>
<dbReference type="InterPro" id="IPR000904">
    <property type="entry name" value="Sec7_dom"/>
</dbReference>
<sequence>MDPILFKTPALSSETLERPPSYGADEQDDERVGFAVKQTTTTVTTTTTTTTSFFPRLKRRVTAVRKPSEPVVTIESEPRAALLINKDLPDIPVAHPSAKVASQRRPRTADPVVYTTSSTVAASVPFALAHASLGAEVSQIISQNASLPLNPQAEPLHRPSTATKAERSTHKRLSLSLSSSTYTSPSVTSPIPPNSAYSGLGDSRANSTNSQTSPTSWNSPPASIFDSSQTRNGSFNSPTDLSGGKQIARRASWWGRRRQDSPSPMTEISPSPRGTEGTSEPPLFPSELKAPRVPHRATSSSPLTPRMDASEKHRAQTIGTSVTGVVDLTQSPSAELDAPNFSSSPKQGGSQSDHVNKSASSLSGENFASALSGLTSGASSRNRPRALSLFLRPSTASSESASVSHSPLAPSSGAAHPRVRAAQSPPLLRRISSTLFSHSPYSSTSPTPNSSLSVSGMFSDDAVVSSPAPFIPKPRIDEETPESYMERLLEAVSKAEVASVLASKGDEFHVKALKAYLQRFTFTHDPLDIAIRRLLMDLSLPRETQQIDRVMEAFSARYMECNPGIFTDKDHAYILAFSLIMLHTDAFNKSNKTKMTKAAYVKNARLPGMRPEVLEYFYDNIVFAPFIFIEDPVDINGQRGFTADSASSTSSFLKQSNKIDPYYLIARNLLDPLRVDVEQYVPSIDPYRYLGTAESWDHEELRQAFARASIVELGDRDPSRRMSAAHLNLAFSGFTNTAPTVIPLTMATHSGISPTAFNDVWTFKLTKIGIMNRKEDTVEGGKKATARKWRQFKVALTGSQLLFFRDLRWDQALIQRPGSRNTWMLPPGYMVKPDEIISVNDAVAILDLSYQKYRNTFRLLLPKGRQFLLQVLDEHELNEWLARINYASAFKTAGVRMRPTALSSKDVELTGIAAANSHARESRLVQPYPNGHSQGIHDWKSPAGEELETPPEDNDDQDNTASEVSSLHPPTRTGLLPINRSTAALDVESAEDLVKEDAAQIKATFEDVKAELAAGPRTLPDSKELGAARAQLAGPSLRKQPSWTARSSEDIELSRERLSSRGTVLQLKIAEIETRISTLQTQLDADLLFSRNVAISTPFQNVTRTRLQEHVRRISRRVAQARLELVKLRCHLEVLHTDFVDEERQRYHTTRTALKIATATLRRRLEDQPTPRVPSPESIALAAADRFSPPSQSSFHTRHGSSSSSAPSSTVSSGTVNAHLGSSKPTNPNPFTLRPSVAKHNQEFPLSPEDPDAAVDDFSPGGKPEEAEEWNKTRAAKRVSLVTVRADALRPFVNRGTAEDALEQLQE</sequence>
<dbReference type="eggNOG" id="KOG0929">
    <property type="taxonomic scope" value="Eukaryota"/>
</dbReference>
<dbReference type="Pfam" id="PF15410">
    <property type="entry name" value="PH_9"/>
    <property type="match status" value="1"/>
</dbReference>
<keyword evidence="5" id="KW-1185">Reference proteome</keyword>
<accession>G4T821</accession>
<dbReference type="Gene3D" id="2.30.29.30">
    <property type="entry name" value="Pleckstrin-homology domain (PH domain)/Phosphotyrosine-binding domain (PTB)"/>
    <property type="match status" value="1"/>
</dbReference>
<feature type="compositionally biased region" description="Acidic residues" evidence="1">
    <location>
        <begin position="945"/>
        <end position="958"/>
    </location>
</feature>
<proteinExistence type="predicted"/>
<feature type="region of interest" description="Disordered" evidence="1">
    <location>
        <begin position="1032"/>
        <end position="1051"/>
    </location>
</feature>
<protein>
    <submittedName>
        <fullName evidence="4">Related to Sec7 domain belongs to guanine nucleotide exchange factors-Laccaria bicolor</fullName>
    </submittedName>
</protein>
<dbReference type="InterPro" id="IPR023394">
    <property type="entry name" value="Sec7_C_sf"/>
</dbReference>
<dbReference type="SMART" id="SM00222">
    <property type="entry name" value="Sec7"/>
    <property type="match status" value="1"/>
</dbReference>
<feature type="compositionally biased region" description="Low complexity" evidence="1">
    <location>
        <begin position="1191"/>
        <end position="1213"/>
    </location>
</feature>
<gene>
    <name evidence="4" type="ORF">PIIN_01262</name>
</gene>
<feature type="compositionally biased region" description="Low complexity" evidence="1">
    <location>
        <begin position="174"/>
        <end position="189"/>
    </location>
</feature>
<feature type="region of interest" description="Disordered" evidence="1">
    <location>
        <begin position="149"/>
        <end position="361"/>
    </location>
</feature>
<dbReference type="GO" id="GO:0032012">
    <property type="term" value="P:regulation of ARF protein signal transduction"/>
    <property type="evidence" value="ECO:0007669"/>
    <property type="project" value="InterPro"/>
</dbReference>
<feature type="region of interest" description="Disordered" evidence="1">
    <location>
        <begin position="398"/>
        <end position="421"/>
    </location>
</feature>